<dbReference type="EMBL" id="CP003273">
    <property type="protein sequence ID" value="AGL00099.1"/>
    <property type="molecule type" value="Genomic_DNA"/>
</dbReference>
<sequence>MINEQLQIQLQQLSHNSQITVGVSRRQLVQRPSTCPSCGCDVIWRNGTYARKDDKVMVCSFLLGCIFALNNMS</sequence>
<reference evidence="1 2" key="1">
    <citation type="submission" date="2012-01" db="EMBL/GenBank/DDBJ databases">
        <title>Complete sequence of Desulfotomaculum gibsoniae DSM 7213.</title>
        <authorList>
            <consortium name="US DOE Joint Genome Institute"/>
            <person name="Lucas S."/>
            <person name="Han J."/>
            <person name="Lapidus A."/>
            <person name="Cheng J.-F."/>
            <person name="Goodwin L."/>
            <person name="Pitluck S."/>
            <person name="Peters L."/>
            <person name="Ovchinnikova G."/>
            <person name="Teshima H."/>
            <person name="Detter J.C."/>
            <person name="Han C."/>
            <person name="Tapia R."/>
            <person name="Land M."/>
            <person name="Hauser L."/>
            <person name="Kyrpides N."/>
            <person name="Ivanova N."/>
            <person name="Pagani I."/>
            <person name="Parshina S."/>
            <person name="Plugge C."/>
            <person name="Muyzer G."/>
            <person name="Kuever J."/>
            <person name="Ivanova A."/>
            <person name="Nazina T."/>
            <person name="Klenk H.-P."/>
            <person name="Brambilla E."/>
            <person name="Spring S."/>
            <person name="Stams A.F."/>
            <person name="Woyke T."/>
        </authorList>
    </citation>
    <scope>NUCLEOTIDE SEQUENCE [LARGE SCALE GENOMIC DNA]</scope>
    <source>
        <strain evidence="1 2">DSM 7213</strain>
    </source>
</reference>
<dbReference type="AlphaFoldDB" id="R4KC12"/>
<name>R4KC12_9FIRM</name>
<keyword evidence="2" id="KW-1185">Reference proteome</keyword>
<dbReference type="Proteomes" id="UP000013520">
    <property type="component" value="Chromosome"/>
</dbReference>
<organism evidence="1 2">
    <name type="scientific">Desulfoscipio gibsoniae DSM 7213</name>
    <dbReference type="NCBI Taxonomy" id="767817"/>
    <lineage>
        <taxon>Bacteria</taxon>
        <taxon>Bacillati</taxon>
        <taxon>Bacillota</taxon>
        <taxon>Clostridia</taxon>
        <taxon>Eubacteriales</taxon>
        <taxon>Desulfallaceae</taxon>
        <taxon>Desulfoscipio</taxon>
    </lineage>
</organism>
<gene>
    <name evidence="1" type="ORF">Desgi_0532</name>
</gene>
<evidence type="ECO:0000313" key="1">
    <source>
        <dbReference type="EMBL" id="AGL00099.1"/>
    </source>
</evidence>
<proteinExistence type="predicted"/>
<protein>
    <submittedName>
        <fullName evidence="1">Uncharacterized protein</fullName>
    </submittedName>
</protein>
<accession>R4KC12</accession>
<dbReference type="HOGENOM" id="CLU_2698608_0_0_9"/>
<evidence type="ECO:0000313" key="2">
    <source>
        <dbReference type="Proteomes" id="UP000013520"/>
    </source>
</evidence>
<dbReference type="KEGG" id="dgi:Desgi_0532"/>